<organism evidence="7 8">
    <name type="scientific">Rhizoclosmatium globosum</name>
    <dbReference type="NCBI Taxonomy" id="329046"/>
    <lineage>
        <taxon>Eukaryota</taxon>
        <taxon>Fungi</taxon>
        <taxon>Fungi incertae sedis</taxon>
        <taxon>Chytridiomycota</taxon>
        <taxon>Chytridiomycota incertae sedis</taxon>
        <taxon>Chytridiomycetes</taxon>
        <taxon>Chytridiales</taxon>
        <taxon>Chytriomycetaceae</taxon>
        <taxon>Rhizoclosmatium</taxon>
    </lineage>
</organism>
<feature type="chain" id="PRO_5012892300" evidence="5">
    <location>
        <begin position="20"/>
        <end position="431"/>
    </location>
</feature>
<keyword evidence="3 4" id="KW-0326">Glycosidase</keyword>
<evidence type="ECO:0000256" key="3">
    <source>
        <dbReference type="ARBA" id="ARBA00023295"/>
    </source>
</evidence>
<evidence type="ECO:0000256" key="2">
    <source>
        <dbReference type="ARBA" id="ARBA00022801"/>
    </source>
</evidence>
<dbReference type="PROSITE" id="PS51764">
    <property type="entry name" value="GH26"/>
    <property type="match status" value="1"/>
</dbReference>
<dbReference type="SUPFAM" id="SSF51445">
    <property type="entry name" value="(Trans)glycosidases"/>
    <property type="match status" value="1"/>
</dbReference>
<evidence type="ECO:0000313" key="7">
    <source>
        <dbReference type="EMBL" id="ORY48555.1"/>
    </source>
</evidence>
<proteinExistence type="inferred from homology"/>
<dbReference type="Gene3D" id="3.20.20.80">
    <property type="entry name" value="Glycosidases"/>
    <property type="match status" value="1"/>
</dbReference>
<dbReference type="STRING" id="329046.A0A1Y2CQD0"/>
<feature type="domain" description="GH26" evidence="6">
    <location>
        <begin position="16"/>
        <end position="371"/>
    </location>
</feature>
<comment type="similarity">
    <text evidence="1 4">Belongs to the glycosyl hydrolase 26 family.</text>
</comment>
<accession>A0A1Y2CQD0</accession>
<feature type="signal peptide" evidence="5">
    <location>
        <begin position="1"/>
        <end position="19"/>
    </location>
</feature>
<dbReference type="InterPro" id="IPR022790">
    <property type="entry name" value="GH26_dom"/>
</dbReference>
<dbReference type="PROSITE" id="PS51257">
    <property type="entry name" value="PROKAR_LIPOPROTEIN"/>
    <property type="match status" value="1"/>
</dbReference>
<dbReference type="InterPro" id="IPR000805">
    <property type="entry name" value="Glyco_hydro_26"/>
</dbReference>
<feature type="active site" description="Proton donor" evidence="4">
    <location>
        <position position="149"/>
    </location>
</feature>
<sequence length="431" mass="47017">MQLRLPLLTAAVLASTACAQVRAPLYEPADGKVLFGAWVDTEDPSTNATNIGIGGDSPVKFNQRLGSNAAVFHFSQRLPLDISPYTQEEMTVPLKLVEDTATDAILFITVYPIAWTYTDKDVQKLAWQLGNITDPSLSNRRVMLRFAPEMNGNWFSYGQQPTRFVQEYKRIVDNIRSVTSRVSFVWAPNAADGYPFGVPLAAYELSALDTNKNGALDYGDDPFTPYWPGEDYVDWVGISLYWKGNPATGTPPHDNSASPADYWEQMVQGGPSGSNPAFPFYDMFALKYNKPLVMPEGGAAFALTQAPNNTPLPANVGQVKIQQTFWKSYLGVLSKYPKAKMFINFEYLKLNEDPVANANNGVTRDYRITWDSATVAALKADLSALGSTVQWASSPGSSSTPGNSVSTTSKSSACTSVFGVSLLATLAVLFV</sequence>
<evidence type="ECO:0000259" key="6">
    <source>
        <dbReference type="PROSITE" id="PS51764"/>
    </source>
</evidence>
<dbReference type="Pfam" id="PF02156">
    <property type="entry name" value="Glyco_hydro_26"/>
    <property type="match status" value="1"/>
</dbReference>
<dbReference type="GO" id="GO:0006080">
    <property type="term" value="P:substituted mannan metabolic process"/>
    <property type="evidence" value="ECO:0007669"/>
    <property type="project" value="InterPro"/>
</dbReference>
<dbReference type="InterPro" id="IPR017853">
    <property type="entry name" value="GH"/>
</dbReference>
<dbReference type="AlphaFoldDB" id="A0A1Y2CQD0"/>
<evidence type="ECO:0000256" key="4">
    <source>
        <dbReference type="PROSITE-ProRule" id="PRU01100"/>
    </source>
</evidence>
<dbReference type="EMBL" id="MCGO01000011">
    <property type="protein sequence ID" value="ORY48555.1"/>
    <property type="molecule type" value="Genomic_DNA"/>
</dbReference>
<comment type="caution">
    <text evidence="7">The sequence shown here is derived from an EMBL/GenBank/DDBJ whole genome shotgun (WGS) entry which is preliminary data.</text>
</comment>
<keyword evidence="8" id="KW-1185">Reference proteome</keyword>
<evidence type="ECO:0000256" key="1">
    <source>
        <dbReference type="ARBA" id="ARBA00007754"/>
    </source>
</evidence>
<evidence type="ECO:0000256" key="5">
    <source>
        <dbReference type="SAM" id="SignalP"/>
    </source>
</evidence>
<dbReference type="Proteomes" id="UP000193642">
    <property type="component" value="Unassembled WGS sequence"/>
</dbReference>
<keyword evidence="2 4" id="KW-0378">Hydrolase</keyword>
<dbReference type="PANTHER" id="PTHR40079:SF4">
    <property type="entry name" value="GH26 DOMAIN-CONTAINING PROTEIN-RELATED"/>
    <property type="match status" value="1"/>
</dbReference>
<feature type="active site" description="Nucleophile" evidence="4">
    <location>
        <position position="296"/>
    </location>
</feature>
<reference evidence="7 8" key="1">
    <citation type="submission" date="2016-07" db="EMBL/GenBank/DDBJ databases">
        <title>Pervasive Adenine N6-methylation of Active Genes in Fungi.</title>
        <authorList>
            <consortium name="DOE Joint Genome Institute"/>
            <person name="Mondo S.J."/>
            <person name="Dannebaum R.O."/>
            <person name="Kuo R.C."/>
            <person name="Labutti K."/>
            <person name="Haridas S."/>
            <person name="Kuo A."/>
            <person name="Salamov A."/>
            <person name="Ahrendt S.R."/>
            <person name="Lipzen A."/>
            <person name="Sullivan W."/>
            <person name="Andreopoulos W.B."/>
            <person name="Clum A."/>
            <person name="Lindquist E."/>
            <person name="Daum C."/>
            <person name="Ramamoorthy G.K."/>
            <person name="Gryganskyi A."/>
            <person name="Culley D."/>
            <person name="Magnuson J.K."/>
            <person name="James T.Y."/>
            <person name="O'Malley M.A."/>
            <person name="Stajich J.E."/>
            <person name="Spatafora J.W."/>
            <person name="Visel A."/>
            <person name="Grigoriev I.V."/>
        </authorList>
    </citation>
    <scope>NUCLEOTIDE SEQUENCE [LARGE SCALE GENOMIC DNA]</scope>
    <source>
        <strain evidence="7 8">JEL800</strain>
    </source>
</reference>
<dbReference type="PANTHER" id="PTHR40079">
    <property type="entry name" value="MANNAN ENDO-1,4-BETA-MANNOSIDASE E-RELATED"/>
    <property type="match status" value="1"/>
</dbReference>
<protein>
    <submittedName>
        <fullName evidence="7">Glycoside hydrolase</fullName>
    </submittedName>
</protein>
<gene>
    <name evidence="7" type="ORF">BCR33DRAFT_847939</name>
</gene>
<keyword evidence="5" id="KW-0732">Signal</keyword>
<evidence type="ECO:0000313" key="8">
    <source>
        <dbReference type="Proteomes" id="UP000193642"/>
    </source>
</evidence>
<dbReference type="OrthoDB" id="428177at2759"/>
<dbReference type="GO" id="GO:0016985">
    <property type="term" value="F:mannan endo-1,4-beta-mannosidase activity"/>
    <property type="evidence" value="ECO:0007669"/>
    <property type="project" value="InterPro"/>
</dbReference>
<name>A0A1Y2CQD0_9FUNG</name>